<gene>
    <name evidence="8" type="ORF">HMPREF1630_06615</name>
</gene>
<evidence type="ECO:0000256" key="6">
    <source>
        <dbReference type="ARBA" id="ARBA00023014"/>
    </source>
</evidence>
<proteinExistence type="predicted"/>
<dbReference type="RefSeq" id="WP_037328207.1">
    <property type="nucleotide sequence ID" value="NZ_JRMW01000038.1"/>
</dbReference>
<evidence type="ECO:0000256" key="4">
    <source>
        <dbReference type="ARBA" id="ARBA00022723"/>
    </source>
</evidence>
<dbReference type="SFLD" id="SFLDG01386">
    <property type="entry name" value="main_SPASM_domain-containing"/>
    <property type="match status" value="1"/>
</dbReference>
<dbReference type="CDD" id="cd01335">
    <property type="entry name" value="Radical_SAM"/>
    <property type="match status" value="1"/>
</dbReference>
<dbReference type="SFLD" id="SFLDS00029">
    <property type="entry name" value="Radical_SAM"/>
    <property type="match status" value="1"/>
</dbReference>
<dbReference type="GO" id="GO:0016491">
    <property type="term" value="F:oxidoreductase activity"/>
    <property type="evidence" value="ECO:0007669"/>
    <property type="project" value="InterPro"/>
</dbReference>
<dbReference type="Pfam" id="PF04055">
    <property type="entry name" value="Radical_SAM"/>
    <property type="match status" value="1"/>
</dbReference>
<dbReference type="OrthoDB" id="9808591at2"/>
<feature type="domain" description="Radical SAM core" evidence="7">
    <location>
        <begin position="119"/>
        <end position="265"/>
    </location>
</feature>
<comment type="cofactor">
    <cofactor evidence="1">
        <name>[4Fe-4S] cluster</name>
        <dbReference type="ChEBI" id="CHEBI:49883"/>
    </cofactor>
</comment>
<dbReference type="SFLD" id="SFLDG01384">
    <property type="entry name" value="thioether_bond_formation_requi"/>
    <property type="match status" value="1"/>
</dbReference>
<keyword evidence="3" id="KW-0949">S-adenosyl-L-methionine</keyword>
<dbReference type="GO" id="GO:0051539">
    <property type="term" value="F:4 iron, 4 sulfur cluster binding"/>
    <property type="evidence" value="ECO:0007669"/>
    <property type="project" value="UniProtKB-KW"/>
</dbReference>
<evidence type="ECO:0000256" key="2">
    <source>
        <dbReference type="ARBA" id="ARBA00022485"/>
    </source>
</evidence>
<evidence type="ECO:0000256" key="3">
    <source>
        <dbReference type="ARBA" id="ARBA00022691"/>
    </source>
</evidence>
<keyword evidence="6" id="KW-0411">Iron-sulfur</keyword>
<keyword evidence="5" id="KW-0408">Iron</keyword>
<dbReference type="PANTHER" id="PTHR43273">
    <property type="entry name" value="ANAEROBIC SULFATASE-MATURATING ENZYME HOMOLOG ASLB-RELATED"/>
    <property type="match status" value="1"/>
</dbReference>
<dbReference type="eggNOG" id="COG0641">
    <property type="taxonomic scope" value="Bacteria"/>
</dbReference>
<dbReference type="GO" id="GO:0046872">
    <property type="term" value="F:metal ion binding"/>
    <property type="evidence" value="ECO:0007669"/>
    <property type="project" value="UniProtKB-KW"/>
</dbReference>
<organism evidence="8 9">
    <name type="scientific">Anaerococcus lactolyticus S7-1-13</name>
    <dbReference type="NCBI Taxonomy" id="1284686"/>
    <lineage>
        <taxon>Bacteria</taxon>
        <taxon>Bacillati</taxon>
        <taxon>Bacillota</taxon>
        <taxon>Tissierellia</taxon>
        <taxon>Tissierellales</taxon>
        <taxon>Peptoniphilaceae</taxon>
        <taxon>Anaerococcus</taxon>
    </lineage>
</organism>
<dbReference type="SUPFAM" id="SSF102114">
    <property type="entry name" value="Radical SAM enzymes"/>
    <property type="match status" value="1"/>
</dbReference>
<evidence type="ECO:0000313" key="9">
    <source>
        <dbReference type="Proteomes" id="UP000029579"/>
    </source>
</evidence>
<dbReference type="InterPro" id="IPR007197">
    <property type="entry name" value="rSAM"/>
</dbReference>
<dbReference type="PROSITE" id="PS01305">
    <property type="entry name" value="MOAA_NIFB_PQQE"/>
    <property type="match status" value="1"/>
</dbReference>
<dbReference type="AlphaFoldDB" id="A0A095X081"/>
<dbReference type="InterPro" id="IPR058240">
    <property type="entry name" value="rSAM_sf"/>
</dbReference>
<dbReference type="InterPro" id="IPR013785">
    <property type="entry name" value="Aldolase_TIM"/>
</dbReference>
<protein>
    <recommendedName>
        <fullName evidence="7">Radical SAM core domain-containing protein</fullName>
    </recommendedName>
</protein>
<reference evidence="8 9" key="1">
    <citation type="submission" date="2014-07" db="EMBL/GenBank/DDBJ databases">
        <authorList>
            <person name="McCorrison J."/>
            <person name="Sanka R."/>
            <person name="Torralba M."/>
            <person name="Gillis M."/>
            <person name="Haft D.H."/>
            <person name="Methe B."/>
            <person name="Sutton G."/>
            <person name="Nelson K.E."/>
        </authorList>
    </citation>
    <scope>NUCLEOTIDE SEQUENCE [LARGE SCALE GENOMIC DNA]</scope>
    <source>
        <strain evidence="8 9">S7-1-13</strain>
    </source>
</reference>
<dbReference type="InterPro" id="IPR023867">
    <property type="entry name" value="Sulphatase_maturase_rSAM"/>
</dbReference>
<keyword evidence="2" id="KW-0004">4Fe-4S</keyword>
<evidence type="ECO:0000256" key="1">
    <source>
        <dbReference type="ARBA" id="ARBA00001966"/>
    </source>
</evidence>
<keyword evidence="4" id="KW-0479">Metal-binding</keyword>
<dbReference type="EMBL" id="JRMW01000038">
    <property type="protein sequence ID" value="KGF03475.1"/>
    <property type="molecule type" value="Genomic_DNA"/>
</dbReference>
<accession>A0A095X081</accession>
<dbReference type="InterPro" id="IPR000385">
    <property type="entry name" value="MoaA_NifB_PqqE_Fe-S-bd_CS"/>
</dbReference>
<dbReference type="PANTHER" id="PTHR43273:SF8">
    <property type="entry name" value="RADICAL SAM DOMAIN PROTEIN"/>
    <property type="match status" value="1"/>
</dbReference>
<name>A0A095X081_9FIRM</name>
<dbReference type="Proteomes" id="UP000029579">
    <property type="component" value="Unassembled WGS sequence"/>
</dbReference>
<dbReference type="SFLD" id="SFLDG01067">
    <property type="entry name" value="SPASM/twitch_domain_containing"/>
    <property type="match status" value="1"/>
</dbReference>
<evidence type="ECO:0000313" key="8">
    <source>
        <dbReference type="EMBL" id="KGF03475.1"/>
    </source>
</evidence>
<evidence type="ECO:0000259" key="7">
    <source>
        <dbReference type="Pfam" id="PF04055"/>
    </source>
</evidence>
<comment type="caution">
    <text evidence="8">The sequence shown here is derived from an EMBL/GenBank/DDBJ whole genome shotgun (WGS) entry which is preliminary data.</text>
</comment>
<dbReference type="Gene3D" id="3.20.20.70">
    <property type="entry name" value="Aldolase class I"/>
    <property type="match status" value="1"/>
</dbReference>
<evidence type="ECO:0000256" key="5">
    <source>
        <dbReference type="ARBA" id="ARBA00023004"/>
    </source>
</evidence>
<sequence length="512" mass="59802">MGKELSKLKSILSKNIYYERLGKTFQTRNKYFFYDLGTGKIFECTFEEYQIFEQILSIKNNESLEEIFKNTNIEVFSKVVDIIDKESLLQACPFVEFTGDQVLNLEENLNRKLNQIILEVTQKCNLRCKYCIYGDENSKFRDFSETKDMPLDIAIKSINNIIDRVDDEFYVTFYGGEPLVNFKLIKKIVEYVLSLKLNTKLYFSMTTNLTLMNEEIAEFIATTENFSVVCSIDGDKITHDEYRVDINGNGSFDRTTKGLGILYNELKSRGKEDLILLSTVITPPYDENKLSRIQHFFKTCPFINEKTSIITSYVDYGRKINENDIKSRRFYNSSKEFMRDNNPVQEWAENFINNVTSENPFTWNGILQNLQKIHSRRISGKPMNEYIMNGCCMPGGRKLFVTVDGNYNLCERMGETPTIGNYIDGYDIDSIKKYYVNDYCECSKNDCSRCWAINLCSICYAICYDKDGLNILTKKYKCISERFGIENYLKLYHEMMYSNPSVIEDLNKMQLF</sequence>